<dbReference type="PROSITE" id="PS00175">
    <property type="entry name" value="PG_MUTASE"/>
    <property type="match status" value="1"/>
</dbReference>
<sequence length="238" mass="25212" precursor="true">MKSVLGAATRRNIVASLAVTAATPGWAWAQPVGAEFWLVRHGESFVNTAPDPAIPDTGVSYPLTTAGFKQAQLLADKLDVSPQILTASTRVRAIQTADAVALKFGMEMTLAPELVEIDFGAAGQISDKVAMMTEVRRICADWLLERRDAGAPGGETLSLVKERYLPFMRSRLSALRAGPTPGVFVMHGALMSVTGPALFANVTPQFALTHPLANCAVIRGRMTPSGPICIDWAGATPA</sequence>
<dbReference type="STRING" id="366602.Caul_1972"/>
<accession>B0T5U3</accession>
<dbReference type="KEGG" id="cak:Caul_1972"/>
<protein>
    <submittedName>
        <fullName evidence="2">Phosphoglycerate mutase</fullName>
    </submittedName>
</protein>
<dbReference type="HOGENOM" id="CLU_033323_9_5_5"/>
<dbReference type="InterPro" id="IPR013078">
    <property type="entry name" value="His_Pase_superF_clade-1"/>
</dbReference>
<dbReference type="Gene3D" id="3.40.50.1240">
    <property type="entry name" value="Phosphoglycerate mutase-like"/>
    <property type="match status" value="1"/>
</dbReference>
<gene>
    <name evidence="2" type="ordered locus">Caul_1972</name>
</gene>
<name>B0T5U3_CAUSK</name>
<proteinExistence type="predicted"/>
<dbReference type="AlphaFoldDB" id="B0T5U3"/>
<dbReference type="CDD" id="cd07067">
    <property type="entry name" value="HP_PGM_like"/>
    <property type="match status" value="1"/>
</dbReference>
<dbReference type="InterPro" id="IPR029033">
    <property type="entry name" value="His_PPase_superfam"/>
</dbReference>
<evidence type="ECO:0000313" key="2">
    <source>
        <dbReference type="EMBL" id="ABZ71101.1"/>
    </source>
</evidence>
<organism evidence="2">
    <name type="scientific">Caulobacter sp. (strain K31)</name>
    <dbReference type="NCBI Taxonomy" id="366602"/>
    <lineage>
        <taxon>Bacteria</taxon>
        <taxon>Pseudomonadati</taxon>
        <taxon>Pseudomonadota</taxon>
        <taxon>Alphaproteobacteria</taxon>
        <taxon>Caulobacterales</taxon>
        <taxon>Caulobacteraceae</taxon>
        <taxon>Caulobacter</taxon>
    </lineage>
</organism>
<feature type="chain" id="PRO_5002753384" evidence="1">
    <location>
        <begin position="30"/>
        <end position="238"/>
    </location>
</feature>
<evidence type="ECO:0000256" key="1">
    <source>
        <dbReference type="SAM" id="SignalP"/>
    </source>
</evidence>
<dbReference type="Pfam" id="PF00300">
    <property type="entry name" value="His_Phos_1"/>
    <property type="match status" value="1"/>
</dbReference>
<reference evidence="2" key="1">
    <citation type="submission" date="2008-01" db="EMBL/GenBank/DDBJ databases">
        <title>Complete sequence of chromosome of Caulobacter sp. K31.</title>
        <authorList>
            <consortium name="US DOE Joint Genome Institute"/>
            <person name="Copeland A."/>
            <person name="Lucas S."/>
            <person name="Lapidus A."/>
            <person name="Barry K."/>
            <person name="Glavina del Rio T."/>
            <person name="Dalin E."/>
            <person name="Tice H."/>
            <person name="Pitluck S."/>
            <person name="Bruce D."/>
            <person name="Goodwin L."/>
            <person name="Thompson L.S."/>
            <person name="Brettin T."/>
            <person name="Detter J.C."/>
            <person name="Han C."/>
            <person name="Schmutz J."/>
            <person name="Larimer F."/>
            <person name="Land M."/>
            <person name="Hauser L."/>
            <person name="Kyrpides N."/>
            <person name="Kim E."/>
            <person name="Stephens C."/>
            <person name="Richardson P."/>
        </authorList>
    </citation>
    <scope>NUCLEOTIDE SEQUENCE [LARGE SCALE GENOMIC DNA]</scope>
    <source>
        <strain evidence="2">K31</strain>
    </source>
</reference>
<keyword evidence="1" id="KW-0732">Signal</keyword>
<dbReference type="eggNOG" id="COG0406">
    <property type="taxonomic scope" value="Bacteria"/>
</dbReference>
<dbReference type="SUPFAM" id="SSF53254">
    <property type="entry name" value="Phosphoglycerate mutase-like"/>
    <property type="match status" value="1"/>
</dbReference>
<dbReference type="InterPro" id="IPR001345">
    <property type="entry name" value="PG/BPGM_mutase_AS"/>
</dbReference>
<dbReference type="OrthoDB" id="5449373at2"/>
<dbReference type="GO" id="GO:0003824">
    <property type="term" value="F:catalytic activity"/>
    <property type="evidence" value="ECO:0007669"/>
    <property type="project" value="InterPro"/>
</dbReference>
<dbReference type="SMART" id="SM00855">
    <property type="entry name" value="PGAM"/>
    <property type="match status" value="1"/>
</dbReference>
<dbReference type="EMBL" id="CP000927">
    <property type="protein sequence ID" value="ABZ71101.1"/>
    <property type="molecule type" value="Genomic_DNA"/>
</dbReference>
<feature type="signal peptide" evidence="1">
    <location>
        <begin position="1"/>
        <end position="29"/>
    </location>
</feature>